<proteinExistence type="predicted"/>
<name>A0A9Q0YQQ8_HOLLE</name>
<evidence type="ECO:0000313" key="2">
    <source>
        <dbReference type="Proteomes" id="UP001152320"/>
    </source>
</evidence>
<evidence type="ECO:0000313" key="1">
    <source>
        <dbReference type="EMBL" id="KAJ8025770.1"/>
    </source>
</evidence>
<organism evidence="1 2">
    <name type="scientific">Holothuria leucospilota</name>
    <name type="common">Black long sea cucumber</name>
    <name type="synonym">Mertensiothuria leucospilota</name>
    <dbReference type="NCBI Taxonomy" id="206669"/>
    <lineage>
        <taxon>Eukaryota</taxon>
        <taxon>Metazoa</taxon>
        <taxon>Echinodermata</taxon>
        <taxon>Eleutherozoa</taxon>
        <taxon>Echinozoa</taxon>
        <taxon>Holothuroidea</taxon>
        <taxon>Aspidochirotacea</taxon>
        <taxon>Aspidochirotida</taxon>
        <taxon>Holothuriidae</taxon>
        <taxon>Holothuria</taxon>
    </lineage>
</organism>
<keyword evidence="2" id="KW-1185">Reference proteome</keyword>
<accession>A0A9Q0YQQ8</accession>
<gene>
    <name evidence="1" type="ORF">HOLleu_33415</name>
</gene>
<sequence length="57" mass="6822">MAISNLIYISGSQFYQVISGFIWPYQTLNTYLDHDYIKLYLALYGHIKLYMHIWVVC</sequence>
<comment type="caution">
    <text evidence="1">The sequence shown here is derived from an EMBL/GenBank/DDBJ whole genome shotgun (WGS) entry which is preliminary data.</text>
</comment>
<dbReference type="Proteomes" id="UP001152320">
    <property type="component" value="Chromosome 17"/>
</dbReference>
<reference evidence="1" key="1">
    <citation type="submission" date="2021-10" db="EMBL/GenBank/DDBJ databases">
        <title>Tropical sea cucumber genome reveals ecological adaptation and Cuvierian tubules defense mechanism.</title>
        <authorList>
            <person name="Chen T."/>
        </authorList>
    </citation>
    <scope>NUCLEOTIDE SEQUENCE</scope>
    <source>
        <strain evidence="1">Nanhai2018</strain>
        <tissue evidence="1">Muscle</tissue>
    </source>
</reference>
<dbReference type="EMBL" id="JAIZAY010000017">
    <property type="protein sequence ID" value="KAJ8025770.1"/>
    <property type="molecule type" value="Genomic_DNA"/>
</dbReference>
<dbReference type="AlphaFoldDB" id="A0A9Q0YQQ8"/>
<protein>
    <submittedName>
        <fullName evidence="1">Uncharacterized protein</fullName>
    </submittedName>
</protein>